<organism evidence="1 2">
    <name type="scientific">Arthrobacter phage SilentRX</name>
    <dbReference type="NCBI Taxonomy" id="2836091"/>
    <lineage>
        <taxon>Viruses</taxon>
        <taxon>Duplodnaviria</taxon>
        <taxon>Heunggongvirae</taxon>
        <taxon>Uroviricota</taxon>
        <taxon>Caudoviricetes</taxon>
        <taxon>Silentrexvirus</taxon>
        <taxon>Silentrexvirus silentrx</taxon>
    </lineage>
</organism>
<name>A0A8F3E7M7_9CAUD</name>
<protein>
    <submittedName>
        <fullName evidence="1">Uncharacterized protein</fullName>
    </submittedName>
</protein>
<evidence type="ECO:0000313" key="1">
    <source>
        <dbReference type="EMBL" id="QWY82833.1"/>
    </source>
</evidence>
<dbReference type="KEGG" id="vg:77932351"/>
<dbReference type="RefSeq" id="YP_010656474.1">
    <property type="nucleotide sequence ID" value="NC_070838.1"/>
</dbReference>
<evidence type="ECO:0000313" key="2">
    <source>
        <dbReference type="Proteomes" id="UP000693725"/>
    </source>
</evidence>
<dbReference type="GeneID" id="77932351"/>
<reference evidence="1" key="1">
    <citation type="submission" date="2021-04" db="EMBL/GenBank/DDBJ databases">
        <authorList>
            <person name="Edwards E.G."/>
            <person name="Siddiqui F.A."/>
            <person name="Anastasi R.E."/>
            <person name="Conroy D.J."/>
            <person name="Gerton T.J."/>
            <person name="Laizure I.E."/>
            <person name="Reynolds J.D."/>
            <person name="Ulker M."/>
            <person name="Ouellette S.K."/>
            <person name="Duggan K.O."/>
            <person name="Johnson K.C."/>
            <person name="MacLea K.S."/>
            <person name="Garlena R.A."/>
            <person name="Russell D.A."/>
            <person name="Jacobs-Sera D."/>
            <person name="Hatfull G.F."/>
        </authorList>
    </citation>
    <scope>NUCLEOTIDE SEQUENCE</scope>
</reference>
<accession>A0A8F3E7M7</accession>
<gene>
    <name evidence="1" type="primary">93</name>
    <name evidence="1" type="ORF">SEA_SILENTRX_93</name>
</gene>
<dbReference type="Proteomes" id="UP000693725">
    <property type="component" value="Segment"/>
</dbReference>
<sequence length="123" mass="13646">MIAATFHGAHYAPPNYDFDTIEVFPSLEDAIDALFDRYASNGRRLIDSRFLDGSGQSVFWPTVEIGDSFKCYRVPGFRDVEIGEGERLEVHTAVHGGWWDYEITLASAGDNDDVAVTVTKVGI</sequence>
<keyword evidence="2" id="KW-1185">Reference proteome</keyword>
<dbReference type="EMBL" id="MW862992">
    <property type="protein sequence ID" value="QWY82833.1"/>
    <property type="molecule type" value="Genomic_DNA"/>
</dbReference>
<proteinExistence type="predicted"/>